<evidence type="ECO:0000313" key="1">
    <source>
        <dbReference type="EMBL" id="ARU61713.1"/>
    </source>
</evidence>
<proteinExistence type="predicted"/>
<dbReference type="EMBL" id="CP021434">
    <property type="protein sequence ID" value="ARU61713.1"/>
    <property type="molecule type" value="Genomic_DNA"/>
</dbReference>
<organism evidence="1 2">
    <name type="scientific">Tumebacillus avium</name>
    <dbReference type="NCBI Taxonomy" id="1903704"/>
    <lineage>
        <taxon>Bacteria</taxon>
        <taxon>Bacillati</taxon>
        <taxon>Bacillota</taxon>
        <taxon>Bacilli</taxon>
        <taxon>Bacillales</taxon>
        <taxon>Alicyclobacillaceae</taxon>
        <taxon>Tumebacillus</taxon>
    </lineage>
</organism>
<dbReference type="OrthoDB" id="2382100at2"/>
<gene>
    <name evidence="1" type="ORF">CBW65_12280</name>
</gene>
<dbReference type="KEGG" id="tum:CBW65_12280"/>
<name>A0A1Y0IQR3_9BACL</name>
<protein>
    <submittedName>
        <fullName evidence="1">Uncharacterized protein</fullName>
    </submittedName>
</protein>
<dbReference type="RefSeq" id="WP_087457083.1">
    <property type="nucleotide sequence ID" value="NZ_CP021434.1"/>
</dbReference>
<evidence type="ECO:0000313" key="2">
    <source>
        <dbReference type="Proteomes" id="UP000195437"/>
    </source>
</evidence>
<accession>A0A1Y0IQR3</accession>
<sequence>MEHVTPNSGDIEQSVDAFCQYIWDHYEDNPGILPCEVTLNNVGTGILAKADEDGLFFEANDEEFDMEEFFMTNNLRSDTLGFKPHTS</sequence>
<keyword evidence="2" id="KW-1185">Reference proteome</keyword>
<dbReference type="AlphaFoldDB" id="A0A1Y0IQR3"/>
<dbReference type="Proteomes" id="UP000195437">
    <property type="component" value="Chromosome"/>
</dbReference>
<reference evidence="2" key="1">
    <citation type="submission" date="2017-05" db="EMBL/GenBank/DDBJ databases">
        <authorList>
            <person name="Sung H."/>
        </authorList>
    </citation>
    <scope>NUCLEOTIDE SEQUENCE [LARGE SCALE GENOMIC DNA]</scope>
    <source>
        <strain evidence="2">AR23208</strain>
    </source>
</reference>